<comment type="caution">
    <text evidence="3">The sequence shown here is derived from an EMBL/GenBank/DDBJ whole genome shotgun (WGS) entry which is preliminary data.</text>
</comment>
<dbReference type="PROSITE" id="PS01031">
    <property type="entry name" value="SHSP"/>
    <property type="match status" value="1"/>
</dbReference>
<dbReference type="Proteomes" id="UP000380386">
    <property type="component" value="Unassembled WGS sequence"/>
</dbReference>
<dbReference type="PANTHER" id="PTHR11527">
    <property type="entry name" value="HEAT-SHOCK PROTEIN 20 FAMILY MEMBER"/>
    <property type="match status" value="1"/>
</dbReference>
<dbReference type="SUPFAM" id="SSF49764">
    <property type="entry name" value="HSP20-like chaperones"/>
    <property type="match status" value="1"/>
</dbReference>
<reference evidence="3 4" key="1">
    <citation type="journal article" date="2019" name="Syst. Appl. Microbiol.">
        <title>Polyphasic characterization of two novel Lactobacillus spp. isolated from blown salami packages: Description of Lactobacillus halodurans sp. nov. and Lactobacillus salsicarnum sp. nov.</title>
        <authorList>
            <person name="Schuster J.A."/>
            <person name="Klingl A."/>
            <person name="Vogel R.F."/>
            <person name="Ehrmann M.A."/>
        </authorList>
    </citation>
    <scope>NUCLEOTIDE SEQUENCE [LARGE SCALE GENOMIC DNA]</scope>
    <source>
        <strain evidence="3 4">TMW 1.2118</strain>
    </source>
</reference>
<name>A0A5P0ZK64_9LACO</name>
<evidence type="ECO:0000256" key="1">
    <source>
        <dbReference type="PROSITE-ProRule" id="PRU00285"/>
    </source>
</evidence>
<evidence type="ECO:0000313" key="4">
    <source>
        <dbReference type="Proteomes" id="UP000380386"/>
    </source>
</evidence>
<dbReference type="Pfam" id="PF00011">
    <property type="entry name" value="HSP20"/>
    <property type="match status" value="1"/>
</dbReference>
<gene>
    <name evidence="3" type="ORF">FHL02_10170</name>
</gene>
<dbReference type="InterPro" id="IPR002068">
    <property type="entry name" value="A-crystallin/Hsp20_dom"/>
</dbReference>
<dbReference type="EMBL" id="VDFM01000016">
    <property type="protein sequence ID" value="MQS53385.1"/>
    <property type="molecule type" value="Genomic_DNA"/>
</dbReference>
<dbReference type="AlphaFoldDB" id="A0A5P0ZK64"/>
<evidence type="ECO:0000313" key="3">
    <source>
        <dbReference type="EMBL" id="MQS53385.1"/>
    </source>
</evidence>
<sequence length="147" mass="16753">MNMANEIMNRNNDIRDWFNNDPWMNSFPALFGDNFSTSNSLKTDIKESDKDYQVRVDMPDFDKKNIDISYNDNTLTVSGHRDDFADHNDKNGDVIMSERSSGRFARQYHLPAVDTDSIKASYANGVLSVTLPKMVKSEDSAHHIEIG</sequence>
<dbReference type="OrthoDB" id="9811615at2"/>
<dbReference type="CDD" id="cd06471">
    <property type="entry name" value="ACD_LpsHSP_like"/>
    <property type="match status" value="1"/>
</dbReference>
<organism evidence="3 4">
    <name type="scientific">Companilactobacillus mishanensis</name>
    <dbReference type="NCBI Taxonomy" id="2486008"/>
    <lineage>
        <taxon>Bacteria</taxon>
        <taxon>Bacillati</taxon>
        <taxon>Bacillota</taxon>
        <taxon>Bacilli</taxon>
        <taxon>Lactobacillales</taxon>
        <taxon>Lactobacillaceae</taxon>
        <taxon>Companilactobacillus</taxon>
    </lineage>
</organism>
<proteinExistence type="inferred from homology"/>
<protein>
    <submittedName>
        <fullName evidence="3">Hsp20/alpha crystallin family protein</fullName>
    </submittedName>
</protein>
<dbReference type="InterPro" id="IPR008978">
    <property type="entry name" value="HSP20-like_chaperone"/>
</dbReference>
<comment type="similarity">
    <text evidence="1 2">Belongs to the small heat shock protein (HSP20) family.</text>
</comment>
<evidence type="ECO:0000256" key="2">
    <source>
        <dbReference type="RuleBase" id="RU003616"/>
    </source>
</evidence>
<dbReference type="InterPro" id="IPR031107">
    <property type="entry name" value="Small_HSP"/>
</dbReference>
<accession>A0A5P0ZK64</accession>
<dbReference type="Gene3D" id="2.60.40.790">
    <property type="match status" value="1"/>
</dbReference>